<dbReference type="HOGENOM" id="CLU_2654042_0_0_1"/>
<protein>
    <submittedName>
        <fullName evidence="1">Uncharacterized protein</fullName>
    </submittedName>
</protein>
<dbReference type="Proteomes" id="UP000001699">
    <property type="component" value="Unassembled WGS sequence"/>
</dbReference>
<evidence type="ECO:0000313" key="2">
    <source>
        <dbReference type="Proteomes" id="UP000001699"/>
    </source>
</evidence>
<gene>
    <name evidence="1" type="ORF">AFUB_014440</name>
</gene>
<reference evidence="1 2" key="1">
    <citation type="journal article" date="2008" name="PLoS Genet.">
        <title>Genomic islands in the pathogenic filamentous fungus Aspergillus fumigatus.</title>
        <authorList>
            <person name="Fedorova N.D."/>
            <person name="Khaldi N."/>
            <person name="Joardar V.S."/>
            <person name="Maiti R."/>
            <person name="Amedeo P."/>
            <person name="Anderson M.J."/>
            <person name="Crabtree J."/>
            <person name="Silva J.C."/>
            <person name="Badger J.H."/>
            <person name="Albarraq A."/>
            <person name="Angiuoli S."/>
            <person name="Bussey H."/>
            <person name="Bowyer P."/>
            <person name="Cotty P.J."/>
            <person name="Dyer P.S."/>
            <person name="Egan A."/>
            <person name="Galens K."/>
            <person name="Fraser-Liggett C.M."/>
            <person name="Haas B.J."/>
            <person name="Inman J.M."/>
            <person name="Kent R."/>
            <person name="Lemieux S."/>
            <person name="Malavazi I."/>
            <person name="Orvis J."/>
            <person name="Roemer T."/>
            <person name="Ronning C.M."/>
            <person name="Sundaram J.P."/>
            <person name="Sutton G."/>
            <person name="Turner G."/>
            <person name="Venter J.C."/>
            <person name="White O.R."/>
            <person name="Whitty B.R."/>
            <person name="Youngman P."/>
            <person name="Wolfe K.H."/>
            <person name="Goldman G.H."/>
            <person name="Wortman J.R."/>
            <person name="Jiang B."/>
            <person name="Denning D.W."/>
            <person name="Nierman W.C."/>
        </authorList>
    </citation>
    <scope>NUCLEOTIDE SEQUENCE [LARGE SCALE GENOMIC DNA]</scope>
    <source>
        <strain evidence="2">CBS 144.89 / FGSC A1163 / CEA10</strain>
    </source>
</reference>
<dbReference type="AlphaFoldDB" id="B0XN35"/>
<keyword evidence="2" id="KW-1185">Reference proteome</keyword>
<proteinExistence type="predicted"/>
<organism evidence="1 2">
    <name type="scientific">Aspergillus fumigatus (strain CBS 144.89 / FGSC A1163 / CEA10)</name>
    <name type="common">Neosartorya fumigata</name>
    <dbReference type="NCBI Taxonomy" id="451804"/>
    <lineage>
        <taxon>Eukaryota</taxon>
        <taxon>Fungi</taxon>
        <taxon>Dikarya</taxon>
        <taxon>Ascomycota</taxon>
        <taxon>Pezizomycotina</taxon>
        <taxon>Eurotiomycetes</taxon>
        <taxon>Eurotiomycetidae</taxon>
        <taxon>Eurotiales</taxon>
        <taxon>Aspergillaceae</taxon>
        <taxon>Aspergillus</taxon>
        <taxon>Aspergillus subgen. Fumigati</taxon>
    </lineage>
</organism>
<name>B0XN35_ASPFC</name>
<sequence length="76" mass="8856">MDWVIEEVTFKAETFLKKEMVIVLDGDVRRLLDWLHKNYFHKGFGLPWLPQVFGCNEEEKQTGDMGQVSCLEGPIL</sequence>
<accession>B0XN35</accession>
<dbReference type="EMBL" id="DS499594">
    <property type="protein sequence ID" value="EDP56725.1"/>
    <property type="molecule type" value="Genomic_DNA"/>
</dbReference>
<dbReference type="VEuPathDB" id="FungiDB:AFUB_014440"/>
<evidence type="ECO:0000313" key="1">
    <source>
        <dbReference type="EMBL" id="EDP56725.1"/>
    </source>
</evidence>